<protein>
    <submittedName>
        <fullName evidence="1">Uncharacterized protein</fullName>
    </submittedName>
</protein>
<sequence>MKFRWMEHDINEGIYRVALDSIKLFLAAPLKPVYEECAVLWRSFESEGSQWRGQIRQDVDEFFA</sequence>
<organism evidence="1 2">
    <name type="scientific">Hyalangium minutum</name>
    <dbReference type="NCBI Taxonomy" id="394096"/>
    <lineage>
        <taxon>Bacteria</taxon>
        <taxon>Pseudomonadati</taxon>
        <taxon>Myxococcota</taxon>
        <taxon>Myxococcia</taxon>
        <taxon>Myxococcales</taxon>
        <taxon>Cystobacterineae</taxon>
        <taxon>Archangiaceae</taxon>
        <taxon>Hyalangium</taxon>
    </lineage>
</organism>
<proteinExistence type="predicted"/>
<dbReference type="Proteomes" id="UP000028725">
    <property type="component" value="Unassembled WGS sequence"/>
</dbReference>
<evidence type="ECO:0000313" key="2">
    <source>
        <dbReference type="Proteomes" id="UP000028725"/>
    </source>
</evidence>
<reference evidence="1 2" key="1">
    <citation type="submission" date="2014-04" db="EMBL/GenBank/DDBJ databases">
        <title>Genome assembly of Hyalangium minutum DSM 14724.</title>
        <authorList>
            <person name="Sharma G."/>
            <person name="Subramanian S."/>
        </authorList>
    </citation>
    <scope>NUCLEOTIDE SEQUENCE [LARGE SCALE GENOMIC DNA]</scope>
    <source>
        <strain evidence="1 2">DSM 14724</strain>
    </source>
</reference>
<dbReference type="EMBL" id="JMCB01000010">
    <property type="protein sequence ID" value="KFE66544.1"/>
    <property type="molecule type" value="Genomic_DNA"/>
</dbReference>
<keyword evidence="2" id="KW-1185">Reference proteome</keyword>
<evidence type="ECO:0000313" key="1">
    <source>
        <dbReference type="EMBL" id="KFE66544.1"/>
    </source>
</evidence>
<name>A0A085WFT1_9BACT</name>
<comment type="caution">
    <text evidence="1">The sequence shown here is derived from an EMBL/GenBank/DDBJ whole genome shotgun (WGS) entry which is preliminary data.</text>
</comment>
<gene>
    <name evidence="1" type="ORF">DB31_1017</name>
</gene>
<accession>A0A085WFT1</accession>
<dbReference type="AlphaFoldDB" id="A0A085WFT1"/>